<reference evidence="2 3" key="1">
    <citation type="submission" date="2019-02" db="EMBL/GenBank/DDBJ databases">
        <title>Deep-cultivation of Planctomycetes and their phenomic and genomic characterization uncovers novel biology.</title>
        <authorList>
            <person name="Wiegand S."/>
            <person name="Jogler M."/>
            <person name="Boedeker C."/>
            <person name="Pinto D."/>
            <person name="Vollmers J."/>
            <person name="Rivas-Marin E."/>
            <person name="Kohn T."/>
            <person name="Peeters S.H."/>
            <person name="Heuer A."/>
            <person name="Rast P."/>
            <person name="Oberbeckmann S."/>
            <person name="Bunk B."/>
            <person name="Jeske O."/>
            <person name="Meyerdierks A."/>
            <person name="Storesund J.E."/>
            <person name="Kallscheuer N."/>
            <person name="Luecker S."/>
            <person name="Lage O.M."/>
            <person name="Pohl T."/>
            <person name="Merkel B.J."/>
            <person name="Hornburger P."/>
            <person name="Mueller R.-W."/>
            <person name="Bruemmer F."/>
            <person name="Labrenz M."/>
            <person name="Spormann A.M."/>
            <person name="Op Den Camp H."/>
            <person name="Overmann J."/>
            <person name="Amann R."/>
            <person name="Jetten M.S.M."/>
            <person name="Mascher T."/>
            <person name="Medema M.H."/>
            <person name="Devos D.P."/>
            <person name="Kaster A.-K."/>
            <person name="Ovreas L."/>
            <person name="Rohde M."/>
            <person name="Galperin M.Y."/>
            <person name="Jogler C."/>
        </authorList>
    </citation>
    <scope>NUCLEOTIDE SEQUENCE [LARGE SCALE GENOMIC DNA]</scope>
    <source>
        <strain evidence="2 3">Pla52o</strain>
    </source>
</reference>
<dbReference type="RefSeq" id="WP_146595146.1">
    <property type="nucleotide sequence ID" value="NZ_SJPT01000004.1"/>
</dbReference>
<keyword evidence="3" id="KW-1185">Reference proteome</keyword>
<protein>
    <submittedName>
        <fullName evidence="2">Uncharacterized protein</fullName>
    </submittedName>
</protein>
<evidence type="ECO:0000313" key="3">
    <source>
        <dbReference type="Proteomes" id="UP000316304"/>
    </source>
</evidence>
<feature type="region of interest" description="Disordered" evidence="1">
    <location>
        <begin position="97"/>
        <end position="142"/>
    </location>
</feature>
<dbReference type="OrthoDB" id="263621at2"/>
<organism evidence="2 3">
    <name type="scientific">Novipirellula galeiformis</name>
    <dbReference type="NCBI Taxonomy" id="2528004"/>
    <lineage>
        <taxon>Bacteria</taxon>
        <taxon>Pseudomonadati</taxon>
        <taxon>Planctomycetota</taxon>
        <taxon>Planctomycetia</taxon>
        <taxon>Pirellulales</taxon>
        <taxon>Pirellulaceae</taxon>
        <taxon>Novipirellula</taxon>
    </lineage>
</organism>
<feature type="compositionally biased region" description="Low complexity" evidence="1">
    <location>
        <begin position="129"/>
        <end position="142"/>
    </location>
</feature>
<name>A0A5C6CKT4_9BACT</name>
<dbReference type="EMBL" id="SJPT01000004">
    <property type="protein sequence ID" value="TWU23439.1"/>
    <property type="molecule type" value="Genomic_DNA"/>
</dbReference>
<evidence type="ECO:0000313" key="2">
    <source>
        <dbReference type="EMBL" id="TWU23439.1"/>
    </source>
</evidence>
<feature type="region of interest" description="Disordered" evidence="1">
    <location>
        <begin position="168"/>
        <end position="199"/>
    </location>
</feature>
<accession>A0A5C6CKT4</accession>
<proteinExistence type="predicted"/>
<evidence type="ECO:0000256" key="1">
    <source>
        <dbReference type="SAM" id="MobiDB-lite"/>
    </source>
</evidence>
<gene>
    <name evidence="2" type="ORF">Pla52o_29750</name>
</gene>
<sequence length="625" mass="67494">MQFMIRRKPTNRYRIDSIAMAWVCAVTHVLLTTPSSISAEPSQVNLFGSERFESGLSEPSNFDPGEIQLGEKRDGLIDTARFESGLISWPESTVIPTSAETASSAATSPSKATTPSKATGQGEPKRVNPATSAPATSAPATAAPATRVIVGMPQLAGHVKDELRLQPNVQLESGTGRTATSGYSNANAGRSSDAGQRTMPSRSMFLSRTPEDQQAIENHRIAASPSGVIREVSRDPFSLASRSNASPSSSYIPAGARGQMISSPSDLAHPIEELPPSILESDGIGEGFGTIHDGESVLYGNNSIYSHVEDPLTAGERANDSLLSPSRGEAAMDRMIHGVQRSVNRIRSTRQRVDAGLGSILVPNAPLVLDKTQPLHQYRIRTDFNYGNDFPDRSEYLWASPLKGPGYQGAIDTQEFAFMFEVGGDSASVQTEFSVRAFDAEFGGGHTGVGDIRITQKLKLFDGKRWQITQLMRVHTPTGNSAIGAGTGHVSMEPGVLMRWQQSCWTYWHGELEYRIPLGGDPLYSGDVLTYGFGVSSVWYETLSSAVIPTLELTSLNFLTGQKTGMLTSLPVDGESAMALHPGVRFAWDRGGDFGITDLGISSGIPISDLHYFDSFLRFELRFTH</sequence>
<comment type="caution">
    <text evidence="2">The sequence shown here is derived from an EMBL/GenBank/DDBJ whole genome shotgun (WGS) entry which is preliminary data.</text>
</comment>
<feature type="compositionally biased region" description="Low complexity" evidence="1">
    <location>
        <begin position="97"/>
        <end position="119"/>
    </location>
</feature>
<dbReference type="AlphaFoldDB" id="A0A5C6CKT4"/>
<dbReference type="Proteomes" id="UP000316304">
    <property type="component" value="Unassembled WGS sequence"/>
</dbReference>